<evidence type="ECO:0000256" key="1">
    <source>
        <dbReference type="SAM" id="Phobius"/>
    </source>
</evidence>
<comment type="caution">
    <text evidence="3">The sequence shown here is derived from an EMBL/GenBank/DDBJ whole genome shotgun (WGS) entry which is preliminary data.</text>
</comment>
<keyword evidence="4" id="KW-1185">Reference proteome</keyword>
<reference evidence="3 4" key="1">
    <citation type="submission" date="2018-02" db="EMBL/GenBank/DDBJ databases">
        <title>Jeotgalibacillus proteolyticum sp. nov. a protease producing bacterium isolated from ocean sediments of Laizhou Bay.</title>
        <authorList>
            <person name="Li Y."/>
        </authorList>
    </citation>
    <scope>NUCLEOTIDE SEQUENCE [LARGE SCALE GENOMIC DNA]</scope>
    <source>
        <strain evidence="3 4">22-7</strain>
    </source>
</reference>
<dbReference type="InterPro" id="IPR000160">
    <property type="entry name" value="GGDEF_dom"/>
</dbReference>
<dbReference type="SMART" id="SM00267">
    <property type="entry name" value="GGDEF"/>
    <property type="match status" value="1"/>
</dbReference>
<dbReference type="Gene3D" id="3.30.70.270">
    <property type="match status" value="1"/>
</dbReference>
<keyword evidence="1" id="KW-0812">Transmembrane</keyword>
<keyword evidence="1" id="KW-0472">Membrane</keyword>
<evidence type="ECO:0000313" key="3">
    <source>
        <dbReference type="EMBL" id="PPA69450.1"/>
    </source>
</evidence>
<proteinExistence type="predicted"/>
<feature type="transmembrane region" description="Helical" evidence="1">
    <location>
        <begin position="25"/>
        <end position="43"/>
    </location>
</feature>
<dbReference type="Gene3D" id="3.30.450.20">
    <property type="entry name" value="PAS domain"/>
    <property type="match status" value="1"/>
</dbReference>
<sequence>MQKYYLCINLLLLDNKAVLTMLNELIFLFFPSIVASFIVFLAWRKDLRILPILLWVFVSTILLTVFFIESIYPDSSIPASALYVGLMLTILMGFIFNRKISRSSSSAEFKALYEVNPSAILLISHTGEIKEANPAAHTLFDKEALVKLNFNKFLPEKSRLNFNALFKAHGKIPQTEASLTTAEGTEKFIMIEGSMLTKKQFVLFITDLTSVKENEERLRQLAFEDPLTELANRRAFYEHTEKEMAQYEHVAVVIVDLDDFKQVNDRYGHQIGDAYLVHTAGILKASVIQDGLVSRPGGDEFYLFLPYTLESEIEQYLEALLIQLQLQPFLLNGLEVPISASIGVSFSMQHGKDVEALVLKADRAMYKVKGEGKNGYFVYDELAFEGVEPSNDKEAGELFPL</sequence>
<protein>
    <recommendedName>
        <fullName evidence="2">GGDEF domain-containing protein</fullName>
    </recommendedName>
</protein>
<evidence type="ECO:0000259" key="2">
    <source>
        <dbReference type="PROSITE" id="PS50887"/>
    </source>
</evidence>
<accession>A0A2S5G8X0</accession>
<dbReference type="InterPro" id="IPR052155">
    <property type="entry name" value="Biofilm_reg_signaling"/>
</dbReference>
<feature type="transmembrane region" description="Helical" evidence="1">
    <location>
        <begin position="50"/>
        <end position="71"/>
    </location>
</feature>
<dbReference type="Proteomes" id="UP000239047">
    <property type="component" value="Unassembled WGS sequence"/>
</dbReference>
<dbReference type="InterPro" id="IPR000014">
    <property type="entry name" value="PAS"/>
</dbReference>
<dbReference type="PANTHER" id="PTHR44757">
    <property type="entry name" value="DIGUANYLATE CYCLASE DGCP"/>
    <property type="match status" value="1"/>
</dbReference>
<dbReference type="SMART" id="SM00091">
    <property type="entry name" value="PAS"/>
    <property type="match status" value="1"/>
</dbReference>
<feature type="transmembrane region" description="Helical" evidence="1">
    <location>
        <begin position="77"/>
        <end position="96"/>
    </location>
</feature>
<gene>
    <name evidence="3" type="ORF">C4B60_16860</name>
</gene>
<dbReference type="SUPFAM" id="SSF55073">
    <property type="entry name" value="Nucleotide cyclase"/>
    <property type="match status" value="1"/>
</dbReference>
<dbReference type="Pfam" id="PF00990">
    <property type="entry name" value="GGDEF"/>
    <property type="match status" value="1"/>
</dbReference>
<dbReference type="PROSITE" id="PS50887">
    <property type="entry name" value="GGDEF"/>
    <property type="match status" value="1"/>
</dbReference>
<dbReference type="PANTHER" id="PTHR44757:SF2">
    <property type="entry name" value="BIOFILM ARCHITECTURE MAINTENANCE PROTEIN MBAA"/>
    <property type="match status" value="1"/>
</dbReference>
<name>A0A2S5G8X0_9BACL</name>
<feature type="domain" description="GGDEF" evidence="2">
    <location>
        <begin position="248"/>
        <end position="381"/>
    </location>
</feature>
<dbReference type="AlphaFoldDB" id="A0A2S5G8X0"/>
<dbReference type="InterPro" id="IPR029787">
    <property type="entry name" value="Nucleotide_cyclase"/>
</dbReference>
<dbReference type="InterPro" id="IPR035965">
    <property type="entry name" value="PAS-like_dom_sf"/>
</dbReference>
<dbReference type="OrthoDB" id="9759607at2"/>
<dbReference type="Pfam" id="PF13188">
    <property type="entry name" value="PAS_8"/>
    <property type="match status" value="1"/>
</dbReference>
<organism evidence="3 4">
    <name type="scientific">Jeotgalibacillus proteolyticus</name>
    <dbReference type="NCBI Taxonomy" id="2082395"/>
    <lineage>
        <taxon>Bacteria</taxon>
        <taxon>Bacillati</taxon>
        <taxon>Bacillota</taxon>
        <taxon>Bacilli</taxon>
        <taxon>Bacillales</taxon>
        <taxon>Caryophanaceae</taxon>
        <taxon>Jeotgalibacillus</taxon>
    </lineage>
</organism>
<dbReference type="RefSeq" id="WP_104059188.1">
    <property type="nucleotide sequence ID" value="NZ_PREZ01000006.1"/>
</dbReference>
<dbReference type="SUPFAM" id="SSF55785">
    <property type="entry name" value="PYP-like sensor domain (PAS domain)"/>
    <property type="match status" value="1"/>
</dbReference>
<dbReference type="CDD" id="cd01949">
    <property type="entry name" value="GGDEF"/>
    <property type="match status" value="1"/>
</dbReference>
<dbReference type="EMBL" id="PREZ01000006">
    <property type="protein sequence ID" value="PPA69450.1"/>
    <property type="molecule type" value="Genomic_DNA"/>
</dbReference>
<dbReference type="NCBIfam" id="TIGR00254">
    <property type="entry name" value="GGDEF"/>
    <property type="match status" value="1"/>
</dbReference>
<dbReference type="InterPro" id="IPR043128">
    <property type="entry name" value="Rev_trsase/Diguanyl_cyclase"/>
</dbReference>
<keyword evidence="1" id="KW-1133">Transmembrane helix</keyword>
<dbReference type="NCBIfam" id="TIGR00229">
    <property type="entry name" value="sensory_box"/>
    <property type="match status" value="1"/>
</dbReference>
<evidence type="ECO:0000313" key="4">
    <source>
        <dbReference type="Proteomes" id="UP000239047"/>
    </source>
</evidence>